<gene>
    <name evidence="3" type="ORF">MNOR_LOCUS10814</name>
</gene>
<evidence type="ECO:0000256" key="2">
    <source>
        <dbReference type="ARBA" id="ARBA00022737"/>
    </source>
</evidence>
<organism evidence="3 4">
    <name type="scientific">Meganyctiphanes norvegica</name>
    <name type="common">Northern krill</name>
    <name type="synonym">Thysanopoda norvegica</name>
    <dbReference type="NCBI Taxonomy" id="48144"/>
    <lineage>
        <taxon>Eukaryota</taxon>
        <taxon>Metazoa</taxon>
        <taxon>Ecdysozoa</taxon>
        <taxon>Arthropoda</taxon>
        <taxon>Crustacea</taxon>
        <taxon>Multicrustacea</taxon>
        <taxon>Malacostraca</taxon>
        <taxon>Eumalacostraca</taxon>
        <taxon>Eucarida</taxon>
        <taxon>Euphausiacea</taxon>
        <taxon>Euphausiidae</taxon>
        <taxon>Meganyctiphanes</taxon>
    </lineage>
</organism>
<dbReference type="Gene3D" id="2.120.10.80">
    <property type="entry name" value="Kelch-type beta propeller"/>
    <property type="match status" value="1"/>
</dbReference>
<protein>
    <submittedName>
        <fullName evidence="3">Uncharacterized protein</fullName>
    </submittedName>
</protein>
<dbReference type="PANTHER" id="PTHR46228:SF2">
    <property type="entry name" value="KELCH REPEAT PROTEIN (AFU_ORTHOLOGUE AFUA_4G14350)"/>
    <property type="match status" value="1"/>
</dbReference>
<keyword evidence="1" id="KW-0880">Kelch repeat</keyword>
<feature type="non-terminal residue" evidence="3">
    <location>
        <position position="408"/>
    </location>
</feature>
<evidence type="ECO:0000256" key="1">
    <source>
        <dbReference type="ARBA" id="ARBA00022441"/>
    </source>
</evidence>
<evidence type="ECO:0000313" key="4">
    <source>
        <dbReference type="Proteomes" id="UP001497623"/>
    </source>
</evidence>
<comment type="caution">
    <text evidence="3">The sequence shown here is derived from an EMBL/GenBank/DDBJ whole genome shotgun (WGS) entry which is preliminary data.</text>
</comment>
<accession>A0AAV2QE40</accession>
<reference evidence="3 4" key="1">
    <citation type="submission" date="2024-05" db="EMBL/GenBank/DDBJ databases">
        <authorList>
            <person name="Wallberg A."/>
        </authorList>
    </citation>
    <scope>NUCLEOTIDE SEQUENCE [LARGE SCALE GENOMIC DNA]</scope>
</reference>
<keyword evidence="2" id="KW-0677">Repeat</keyword>
<dbReference type="EMBL" id="CAXKWB010005555">
    <property type="protein sequence ID" value="CAL4078992.1"/>
    <property type="molecule type" value="Genomic_DNA"/>
</dbReference>
<dbReference type="SUPFAM" id="SSF117281">
    <property type="entry name" value="Kelch motif"/>
    <property type="match status" value="1"/>
</dbReference>
<dbReference type="AlphaFoldDB" id="A0AAV2QE40"/>
<keyword evidence="4" id="KW-1185">Reference proteome</keyword>
<dbReference type="Proteomes" id="UP001497623">
    <property type="component" value="Unassembled WGS sequence"/>
</dbReference>
<proteinExistence type="predicted"/>
<dbReference type="Pfam" id="PF24681">
    <property type="entry name" value="Kelch_KLHDC2_KLHL20_DRC7"/>
    <property type="match status" value="1"/>
</dbReference>
<sequence>MQVQQSHIHKVIEKLITRSNLNSCISYKANVAFWEISLCSCMRRRDRLYVYLRSKLPALYHTKAAWVYFGGFWMWLPRLVRLPLRRSASYFSKQNISLYFLGGYPHNITSTFSTPLTLIYAMHFPFLRWENVHNSRTIPPQSDRTLCQITSRKRPFVFLVFRTPRHTKFGSSSLTPLIINNIELYFNIRAWVNHYISVSLNKWIWPKATGCPPCPRAAHAADVTGDQVYIFGGRHRSLRMNDLHCLDLNTMRWSGNLAIQSPEGLPEGRSWHSFKFVSHNKAIVYGGFNEKCQVLSDVWVLELPGLTWLQDKDSSSAGKRLWHSAAMPDLGEVHVHGGFRNNLLDLRQPRDHAEEMVCLRFSPPTLQRLVIERVCQNDLKQILEPQWKLLPLHLQHILNSRTSDTRLS</sequence>
<evidence type="ECO:0000313" key="3">
    <source>
        <dbReference type="EMBL" id="CAL4078992.1"/>
    </source>
</evidence>
<dbReference type="InterPro" id="IPR015915">
    <property type="entry name" value="Kelch-typ_b-propeller"/>
</dbReference>
<dbReference type="PANTHER" id="PTHR46228">
    <property type="entry name" value="KELCH DOMAIN-CONTAINING PROTEIN"/>
    <property type="match status" value="1"/>
</dbReference>
<name>A0AAV2QE40_MEGNR</name>